<reference evidence="1 2" key="1">
    <citation type="submission" date="2020-05" db="EMBL/GenBank/DDBJ databases">
        <title>Identification and distribution of gene clusters putatively required for synthesis of sphingolipid metabolism inhibitors in phylogenetically diverse species of the filamentous fungus Fusarium.</title>
        <authorList>
            <person name="Kim H.-S."/>
            <person name="Busman M."/>
            <person name="Brown D.W."/>
            <person name="Divon H."/>
            <person name="Uhlig S."/>
            <person name="Proctor R.H."/>
        </authorList>
    </citation>
    <scope>NUCLEOTIDE SEQUENCE [LARGE SCALE GENOMIC DNA]</scope>
    <source>
        <strain evidence="1 2">NRRL 66243</strain>
    </source>
</reference>
<dbReference type="AlphaFoldDB" id="A0A8H5R4N4"/>
<gene>
    <name evidence="1" type="ORF">FTJAE_9655</name>
</gene>
<name>A0A8H5R4N4_9HYPO</name>
<proteinExistence type="predicted"/>
<dbReference type="OrthoDB" id="5099051at2759"/>
<dbReference type="Proteomes" id="UP000530670">
    <property type="component" value="Unassembled WGS sequence"/>
</dbReference>
<keyword evidence="2" id="KW-1185">Reference proteome</keyword>
<evidence type="ECO:0000313" key="2">
    <source>
        <dbReference type="Proteomes" id="UP000530670"/>
    </source>
</evidence>
<organism evidence="1 2">
    <name type="scientific">Fusarium tjaetaba</name>
    <dbReference type="NCBI Taxonomy" id="1567544"/>
    <lineage>
        <taxon>Eukaryota</taxon>
        <taxon>Fungi</taxon>
        <taxon>Dikarya</taxon>
        <taxon>Ascomycota</taxon>
        <taxon>Pezizomycotina</taxon>
        <taxon>Sordariomycetes</taxon>
        <taxon>Hypocreomycetidae</taxon>
        <taxon>Hypocreales</taxon>
        <taxon>Nectriaceae</taxon>
        <taxon>Fusarium</taxon>
        <taxon>Fusarium fujikuroi species complex</taxon>
    </lineage>
</organism>
<dbReference type="GeneID" id="59308867"/>
<evidence type="ECO:0000313" key="1">
    <source>
        <dbReference type="EMBL" id="KAF5626489.1"/>
    </source>
</evidence>
<comment type="caution">
    <text evidence="1">The sequence shown here is derived from an EMBL/GenBank/DDBJ whole genome shotgun (WGS) entry which is preliminary data.</text>
</comment>
<dbReference type="RefSeq" id="XP_037203294.1">
    <property type="nucleotide sequence ID" value="XM_037356597.1"/>
</dbReference>
<protein>
    <submittedName>
        <fullName evidence="1">Uncharacterized protein</fullName>
    </submittedName>
</protein>
<dbReference type="EMBL" id="JAAQRI010000219">
    <property type="protein sequence ID" value="KAF5626489.1"/>
    <property type="molecule type" value="Genomic_DNA"/>
</dbReference>
<sequence length="159" mass="17554">MQHPFAEKPLGPALHGLDVGQLKENRDNQITFNMKDQATGWFHIFLSADCQLLPGFHAGTVARLGLGPCAGLVVRLEIIVRQFHQLHLHFKFGIRNGGEPVIFMDLNVPLDYIVDAITLNSINADNMNSLAPLRMFNAIDISELASRVKGSDVLGEKLV</sequence>
<accession>A0A8H5R4N4</accession>